<keyword evidence="2" id="KW-1185">Reference proteome</keyword>
<gene>
    <name evidence="1" type="ORF">OHA16_26435</name>
</gene>
<evidence type="ECO:0000313" key="2">
    <source>
        <dbReference type="Proteomes" id="UP001432222"/>
    </source>
</evidence>
<evidence type="ECO:0000313" key="1">
    <source>
        <dbReference type="EMBL" id="WUQ86182.1"/>
    </source>
</evidence>
<reference evidence="1" key="1">
    <citation type="submission" date="2022-10" db="EMBL/GenBank/DDBJ databases">
        <title>The complete genomes of actinobacterial strains from the NBC collection.</title>
        <authorList>
            <person name="Joergensen T.S."/>
            <person name="Alvarez Arevalo M."/>
            <person name="Sterndorff E.B."/>
            <person name="Faurdal D."/>
            <person name="Vuksanovic O."/>
            <person name="Mourched A.-S."/>
            <person name="Charusanti P."/>
            <person name="Shaw S."/>
            <person name="Blin K."/>
            <person name="Weber T."/>
        </authorList>
    </citation>
    <scope>NUCLEOTIDE SEQUENCE</scope>
    <source>
        <strain evidence="1">NBC_00222</strain>
    </source>
</reference>
<organism evidence="1 2">
    <name type="scientific">Kitasatospora purpeofusca</name>
    <dbReference type="NCBI Taxonomy" id="67352"/>
    <lineage>
        <taxon>Bacteria</taxon>
        <taxon>Bacillati</taxon>
        <taxon>Actinomycetota</taxon>
        <taxon>Actinomycetes</taxon>
        <taxon>Kitasatosporales</taxon>
        <taxon>Streptomycetaceae</taxon>
        <taxon>Kitasatospora</taxon>
    </lineage>
</organism>
<proteinExistence type="predicted"/>
<accession>A0ABZ1U4S0</accession>
<sequence>MTAPEEHGGSGLEAGSLYPFPVIAEVRGIAAPACFSKLTDAMAALLRTLAVLPLSPDQHGYFAELFGPSEAHAVGQRLATQGEVRALAFLDLTPTLVRLYPAGPGVAR</sequence>
<dbReference type="EMBL" id="CP108110">
    <property type="protein sequence ID" value="WUQ86182.1"/>
    <property type="molecule type" value="Genomic_DNA"/>
</dbReference>
<name>A0ABZ1U4S0_9ACTN</name>
<protein>
    <submittedName>
        <fullName evidence="1">Uncharacterized protein</fullName>
    </submittedName>
</protein>
<dbReference type="RefSeq" id="WP_328956824.1">
    <property type="nucleotide sequence ID" value="NZ_CP108110.1"/>
</dbReference>
<dbReference type="Proteomes" id="UP001432222">
    <property type="component" value="Chromosome"/>
</dbReference>